<dbReference type="PRINTS" id="PR00959">
    <property type="entry name" value="MEVGALKINASE"/>
</dbReference>
<comment type="similarity">
    <text evidence="1">Belongs to the GHMP kinase family. GalK subfamily.</text>
</comment>
<feature type="domain" description="Galactokinase N-terminal" evidence="7">
    <location>
        <begin position="34"/>
        <end position="83"/>
    </location>
</feature>
<sequence length="515" mass="57609">MEFFNPALPSIVESLDDLYKNFEKNKKRYEELNETFSKIYNGDKPIFYFRAPGRVNLIGEHVDYSGYCVLPFALEQDTIVAVSFNKLNNDIINIHNCNEKYTPMSIDVGSDIEIDLKKHHWTNYVLAAWKGVQQALNEGSSGSGGGGGGSKLKSVNLLYSGNVPMGAGVSSSSALVCVSTLAISYCNNLILNKEELAQLSIKSERYVGVESGGMDQSISFLGEQNTAKLIEFHPNLKTYDVQLPKGVSFVICNSLVDSLKVITGATNYNLRVVECRLAAVLLAYYTGLSWEKVRRLRDVQHQGNYDLNQLIQLTEQYLSEKQTYTREEVASILDISVEQLVKTYFPSGITVQAEYFELYKRARHVFTETQRVYQFSEICKQYQQQSNNNNNNNINNNNNNNNNNNSDITPELGKLMNESHESCSKLFECSCPELDILTKICRDNGALGSRLTGAGWGGCVISLVPNSKVDSFLDAIDTQYYSKFVNPEKLKNLEKSSYSFFTTPCKGACIISSSV</sequence>
<keyword evidence="3" id="KW-0067">ATP-binding</keyword>
<evidence type="ECO:0008006" key="10">
    <source>
        <dbReference type="Google" id="ProtNLM"/>
    </source>
</evidence>
<dbReference type="SUPFAM" id="SSF55060">
    <property type="entry name" value="GHMP Kinase, C-terminal domain"/>
    <property type="match status" value="1"/>
</dbReference>
<feature type="region of interest" description="Disordered" evidence="4">
    <location>
        <begin position="386"/>
        <end position="410"/>
    </location>
</feature>
<dbReference type="Gene3D" id="3.30.230.10">
    <property type="match status" value="1"/>
</dbReference>
<dbReference type="GO" id="GO:0005524">
    <property type="term" value="F:ATP binding"/>
    <property type="evidence" value="ECO:0007669"/>
    <property type="project" value="UniProtKB-KW"/>
</dbReference>
<dbReference type="Pfam" id="PF10509">
    <property type="entry name" value="GalKase_gal_bdg"/>
    <property type="match status" value="1"/>
</dbReference>
<dbReference type="InterPro" id="IPR019741">
    <property type="entry name" value="Galactokinase_CS"/>
</dbReference>
<dbReference type="SUPFAM" id="SSF54211">
    <property type="entry name" value="Ribosomal protein S5 domain 2-like"/>
    <property type="match status" value="1"/>
</dbReference>
<dbReference type="InterPro" id="IPR013750">
    <property type="entry name" value="GHMP_kinase_C_dom"/>
</dbReference>
<gene>
    <name evidence="8" type="ORF">RB653_005305</name>
</gene>
<dbReference type="PROSITE" id="PS00106">
    <property type="entry name" value="GALACTOKINASE"/>
    <property type="match status" value="1"/>
</dbReference>
<evidence type="ECO:0000259" key="5">
    <source>
        <dbReference type="Pfam" id="PF00288"/>
    </source>
</evidence>
<comment type="caution">
    <text evidence="8">The sequence shown here is derived from an EMBL/GenBank/DDBJ whole genome shotgun (WGS) entry which is preliminary data.</text>
</comment>
<reference evidence="8 9" key="1">
    <citation type="submission" date="2023-11" db="EMBL/GenBank/DDBJ databases">
        <title>Dfirmibasis_genome.</title>
        <authorList>
            <person name="Edelbroek B."/>
            <person name="Kjellin J."/>
            <person name="Jerlstrom-Hultqvist J."/>
            <person name="Soderbom F."/>
        </authorList>
    </citation>
    <scope>NUCLEOTIDE SEQUENCE [LARGE SCALE GENOMIC DNA]</scope>
    <source>
        <strain evidence="8 9">TNS-C-14</strain>
    </source>
</reference>
<dbReference type="PANTHER" id="PTHR10457:SF7">
    <property type="entry name" value="GALACTOKINASE-RELATED"/>
    <property type="match status" value="1"/>
</dbReference>
<evidence type="ECO:0000313" key="8">
    <source>
        <dbReference type="EMBL" id="KAK5583707.1"/>
    </source>
</evidence>
<dbReference type="AlphaFoldDB" id="A0AAN7U7H2"/>
<name>A0AAN7U7H2_9MYCE</name>
<evidence type="ECO:0000256" key="1">
    <source>
        <dbReference type="ARBA" id="ARBA00006566"/>
    </source>
</evidence>
<dbReference type="InterPro" id="IPR019539">
    <property type="entry name" value="GalKase_N"/>
</dbReference>
<dbReference type="Gene3D" id="1.20.1440.340">
    <property type="match status" value="1"/>
</dbReference>
<feature type="compositionally biased region" description="Low complexity" evidence="4">
    <location>
        <begin position="387"/>
        <end position="405"/>
    </location>
</feature>
<evidence type="ECO:0000256" key="2">
    <source>
        <dbReference type="ARBA" id="ARBA00022741"/>
    </source>
</evidence>
<evidence type="ECO:0000259" key="6">
    <source>
        <dbReference type="Pfam" id="PF08544"/>
    </source>
</evidence>
<feature type="domain" description="GHMP kinase C-terminal" evidence="6">
    <location>
        <begin position="411"/>
        <end position="481"/>
    </location>
</feature>
<dbReference type="InterPro" id="IPR036554">
    <property type="entry name" value="GHMP_kinase_C_sf"/>
</dbReference>
<proteinExistence type="inferred from homology"/>
<dbReference type="GO" id="GO:0006012">
    <property type="term" value="P:galactose metabolic process"/>
    <property type="evidence" value="ECO:0007669"/>
    <property type="project" value="InterPro"/>
</dbReference>
<keyword evidence="2" id="KW-0547">Nucleotide-binding</keyword>
<dbReference type="PANTHER" id="PTHR10457">
    <property type="entry name" value="MEVALONATE KINASE/GALACTOKINASE"/>
    <property type="match status" value="1"/>
</dbReference>
<dbReference type="InterPro" id="IPR006204">
    <property type="entry name" value="GHMP_kinase_N_dom"/>
</dbReference>
<dbReference type="EMBL" id="JAVFKY010000001">
    <property type="protein sequence ID" value="KAK5583707.1"/>
    <property type="molecule type" value="Genomic_DNA"/>
</dbReference>
<dbReference type="InterPro" id="IPR014721">
    <property type="entry name" value="Ribsml_uS5_D2-typ_fold_subgr"/>
</dbReference>
<dbReference type="GO" id="GO:0005829">
    <property type="term" value="C:cytosol"/>
    <property type="evidence" value="ECO:0007669"/>
    <property type="project" value="TreeGrafter"/>
</dbReference>
<dbReference type="InterPro" id="IPR020568">
    <property type="entry name" value="Ribosomal_Su5_D2-typ_SF"/>
</dbReference>
<dbReference type="InterPro" id="IPR000705">
    <property type="entry name" value="Galactokinase"/>
</dbReference>
<evidence type="ECO:0000259" key="7">
    <source>
        <dbReference type="Pfam" id="PF10509"/>
    </source>
</evidence>
<keyword evidence="9" id="KW-1185">Reference proteome</keyword>
<evidence type="ECO:0000256" key="3">
    <source>
        <dbReference type="ARBA" id="ARBA00022840"/>
    </source>
</evidence>
<dbReference type="PRINTS" id="PR00473">
    <property type="entry name" value="GALCTOKINASE"/>
</dbReference>
<dbReference type="Pfam" id="PF08544">
    <property type="entry name" value="GHMP_kinases_C"/>
    <property type="match status" value="1"/>
</dbReference>
<dbReference type="Gene3D" id="3.30.70.3170">
    <property type="match status" value="1"/>
</dbReference>
<dbReference type="Proteomes" id="UP001344447">
    <property type="component" value="Unassembled WGS sequence"/>
</dbReference>
<accession>A0AAN7U7H2</accession>
<dbReference type="InterPro" id="IPR006206">
    <property type="entry name" value="Mevalonate/galactokinase"/>
</dbReference>
<dbReference type="Pfam" id="PF00288">
    <property type="entry name" value="GHMP_kinases_N"/>
    <property type="match status" value="1"/>
</dbReference>
<organism evidence="8 9">
    <name type="scientific">Dictyostelium firmibasis</name>
    <dbReference type="NCBI Taxonomy" id="79012"/>
    <lineage>
        <taxon>Eukaryota</taxon>
        <taxon>Amoebozoa</taxon>
        <taxon>Evosea</taxon>
        <taxon>Eumycetozoa</taxon>
        <taxon>Dictyostelia</taxon>
        <taxon>Dictyosteliales</taxon>
        <taxon>Dictyosteliaceae</taxon>
        <taxon>Dictyostelium</taxon>
    </lineage>
</organism>
<dbReference type="NCBIfam" id="TIGR00131">
    <property type="entry name" value="gal_kin"/>
    <property type="match status" value="1"/>
</dbReference>
<feature type="domain" description="GHMP kinase N-terminal" evidence="5">
    <location>
        <begin position="123"/>
        <end position="222"/>
    </location>
</feature>
<dbReference type="GO" id="GO:0004335">
    <property type="term" value="F:galactokinase activity"/>
    <property type="evidence" value="ECO:0007669"/>
    <property type="project" value="InterPro"/>
</dbReference>
<evidence type="ECO:0000256" key="4">
    <source>
        <dbReference type="SAM" id="MobiDB-lite"/>
    </source>
</evidence>
<evidence type="ECO:0000313" key="9">
    <source>
        <dbReference type="Proteomes" id="UP001344447"/>
    </source>
</evidence>
<dbReference type="PIRSF" id="PIRSF000530">
    <property type="entry name" value="Galactokinase"/>
    <property type="match status" value="1"/>
</dbReference>
<protein>
    <recommendedName>
        <fullName evidence="10">Galactokinase</fullName>
    </recommendedName>
</protein>